<sequence>MSLLGQLHLPRPSLMGKHLALEPCEGWDRLCCFRCCYFDWINSVSW</sequence>
<comment type="caution">
    <text evidence="1">The sequence shown here is derived from an EMBL/GenBank/DDBJ whole genome shotgun (WGS) entry which is preliminary data.</text>
</comment>
<dbReference type="EMBL" id="LKAM01000009">
    <property type="protein sequence ID" value="KUM46938.1"/>
    <property type="molecule type" value="Genomic_DNA"/>
</dbReference>
<reference evidence="1" key="1">
    <citation type="journal article" date="2015" name="Genome Biol. Evol.">
        <title>Organellar Genomes of White Spruce (Picea glauca): Assembly and Annotation.</title>
        <authorList>
            <person name="Jackman S.D."/>
            <person name="Warren R.L."/>
            <person name="Gibb E.A."/>
            <person name="Vandervalk B.P."/>
            <person name="Mohamadi H."/>
            <person name="Chu J."/>
            <person name="Raymond A."/>
            <person name="Pleasance S."/>
            <person name="Coope R."/>
            <person name="Wildung M.R."/>
            <person name="Ritland C.E."/>
            <person name="Bousquet J."/>
            <person name="Jones S.J."/>
            <person name="Bohlmann J."/>
            <person name="Birol I."/>
        </authorList>
    </citation>
    <scope>NUCLEOTIDE SEQUENCE [LARGE SCALE GENOMIC DNA]</scope>
    <source>
        <tissue evidence="1">Flushing bud</tissue>
    </source>
</reference>
<dbReference type="AlphaFoldDB" id="A0A117NGK7"/>
<evidence type="ECO:0000313" key="1">
    <source>
        <dbReference type="EMBL" id="KUM46938.1"/>
    </source>
</evidence>
<gene>
    <name evidence="1" type="ORF">ABT39_MTgene6393</name>
</gene>
<accession>A0A117NGK7</accession>
<geneLocation type="mitochondrion" evidence="1"/>
<proteinExistence type="predicted"/>
<protein>
    <submittedName>
        <fullName evidence="1">Uncharacterized protein</fullName>
    </submittedName>
</protein>
<keyword evidence="1" id="KW-0496">Mitochondrion</keyword>
<name>A0A117NGK7_PICGL</name>
<organism evidence="1">
    <name type="scientific">Picea glauca</name>
    <name type="common">White spruce</name>
    <name type="synonym">Pinus glauca</name>
    <dbReference type="NCBI Taxonomy" id="3330"/>
    <lineage>
        <taxon>Eukaryota</taxon>
        <taxon>Viridiplantae</taxon>
        <taxon>Streptophyta</taxon>
        <taxon>Embryophyta</taxon>
        <taxon>Tracheophyta</taxon>
        <taxon>Spermatophyta</taxon>
        <taxon>Pinopsida</taxon>
        <taxon>Pinidae</taxon>
        <taxon>Conifers I</taxon>
        <taxon>Pinales</taxon>
        <taxon>Pinaceae</taxon>
        <taxon>Picea</taxon>
    </lineage>
</organism>